<dbReference type="SUPFAM" id="SSF55347">
    <property type="entry name" value="Glyceraldehyde-3-phosphate dehydrogenase-like, C-terminal domain"/>
    <property type="match status" value="1"/>
</dbReference>
<evidence type="ECO:0000259" key="2">
    <source>
        <dbReference type="Pfam" id="PF01408"/>
    </source>
</evidence>
<dbReference type="SUPFAM" id="SSF51735">
    <property type="entry name" value="NAD(P)-binding Rossmann-fold domains"/>
    <property type="match status" value="1"/>
</dbReference>
<dbReference type="Gene3D" id="3.30.360.10">
    <property type="entry name" value="Dihydrodipicolinate Reductase, domain 2"/>
    <property type="match status" value="1"/>
</dbReference>
<dbReference type="Gene3D" id="3.40.50.720">
    <property type="entry name" value="NAD(P)-binding Rossmann-like Domain"/>
    <property type="match status" value="1"/>
</dbReference>
<dbReference type="Proteomes" id="UP001183202">
    <property type="component" value="Unassembled WGS sequence"/>
</dbReference>
<dbReference type="Pfam" id="PF22725">
    <property type="entry name" value="GFO_IDH_MocA_C3"/>
    <property type="match status" value="1"/>
</dbReference>
<sequence>MRWGIVGCGWVARDHLLPGLRATPTARLVGACDRDVVAAARLAAGHDDVLATADLDALLSRPGLDAVYVATPNSAHLPVVARVAARGIPVLCEKPLAADVDDAAEIVAACAGTLAGTAFDQRFHPAHRRIAEIVAAGELGTVTAVRIVYACWLPPDWSPDGSSNDNWRVDPARAGGGALVDLAPHGIDLVGALLGGDDLTELHVLLQRRVHAYPVDDGAVIAGRTAGEALFSAHVAFNTPDALPRRRLEVVGTRAQLVAQDTMGQTAGGRLTRYDADGTALDVPFDTATSPFAAQLAAFSAAVAGTADWPWPLERDLRLHRLLHAAIAHSAITHTATERS</sequence>
<dbReference type="PANTHER" id="PTHR43818:SF11">
    <property type="entry name" value="BCDNA.GH03377"/>
    <property type="match status" value="1"/>
</dbReference>
<feature type="domain" description="GFO/IDH/MocA-like oxidoreductase" evidence="3">
    <location>
        <begin position="127"/>
        <end position="257"/>
    </location>
</feature>
<dbReference type="RefSeq" id="WP_311554936.1">
    <property type="nucleotide sequence ID" value="NZ_JAVREJ010000003.1"/>
</dbReference>
<protein>
    <submittedName>
        <fullName evidence="4">Gfo/Idh/MocA family oxidoreductase</fullName>
    </submittedName>
</protein>
<dbReference type="InterPro" id="IPR036291">
    <property type="entry name" value="NAD(P)-bd_dom_sf"/>
</dbReference>
<keyword evidence="1" id="KW-0560">Oxidoreductase</keyword>
<comment type="caution">
    <text evidence="4">The sequence shown here is derived from an EMBL/GenBank/DDBJ whole genome shotgun (WGS) entry which is preliminary data.</text>
</comment>
<dbReference type="InterPro" id="IPR050463">
    <property type="entry name" value="Gfo/Idh/MocA_oxidrdct_glycsds"/>
</dbReference>
<evidence type="ECO:0000256" key="1">
    <source>
        <dbReference type="ARBA" id="ARBA00023002"/>
    </source>
</evidence>
<evidence type="ECO:0000313" key="4">
    <source>
        <dbReference type="EMBL" id="MDT0348970.1"/>
    </source>
</evidence>
<dbReference type="InterPro" id="IPR055170">
    <property type="entry name" value="GFO_IDH_MocA-like_dom"/>
</dbReference>
<dbReference type="PANTHER" id="PTHR43818">
    <property type="entry name" value="BCDNA.GH03377"/>
    <property type="match status" value="1"/>
</dbReference>
<dbReference type="Pfam" id="PF01408">
    <property type="entry name" value="GFO_IDH_MocA"/>
    <property type="match status" value="1"/>
</dbReference>
<proteinExistence type="predicted"/>
<accession>A0ABU2N5E1</accession>
<keyword evidence="5" id="KW-1185">Reference proteome</keyword>
<evidence type="ECO:0000259" key="3">
    <source>
        <dbReference type="Pfam" id="PF22725"/>
    </source>
</evidence>
<dbReference type="EMBL" id="JAVREJ010000003">
    <property type="protein sequence ID" value="MDT0348970.1"/>
    <property type="molecule type" value="Genomic_DNA"/>
</dbReference>
<dbReference type="InterPro" id="IPR000683">
    <property type="entry name" value="Gfo/Idh/MocA-like_OxRdtase_N"/>
</dbReference>
<gene>
    <name evidence="4" type="ORF">RM445_05460</name>
</gene>
<feature type="domain" description="Gfo/Idh/MocA-like oxidoreductase N-terminal" evidence="2">
    <location>
        <begin position="1"/>
        <end position="111"/>
    </location>
</feature>
<evidence type="ECO:0000313" key="5">
    <source>
        <dbReference type="Proteomes" id="UP001183202"/>
    </source>
</evidence>
<name>A0ABU2N5E1_9PSEU</name>
<organism evidence="4 5">
    <name type="scientific">Pseudonocardia charpentierae</name>
    <dbReference type="NCBI Taxonomy" id="3075545"/>
    <lineage>
        <taxon>Bacteria</taxon>
        <taxon>Bacillati</taxon>
        <taxon>Actinomycetota</taxon>
        <taxon>Actinomycetes</taxon>
        <taxon>Pseudonocardiales</taxon>
        <taxon>Pseudonocardiaceae</taxon>
        <taxon>Pseudonocardia</taxon>
    </lineage>
</organism>
<reference evidence="5" key="1">
    <citation type="submission" date="2023-07" db="EMBL/GenBank/DDBJ databases">
        <title>30 novel species of actinomycetes from the DSMZ collection.</title>
        <authorList>
            <person name="Nouioui I."/>
        </authorList>
    </citation>
    <scope>NUCLEOTIDE SEQUENCE [LARGE SCALE GENOMIC DNA]</scope>
    <source>
        <strain evidence="5">DSM 45834</strain>
    </source>
</reference>